<reference evidence="2" key="1">
    <citation type="submission" date="2018-08" db="EMBL/GenBank/DDBJ databases">
        <authorList>
            <person name="Hornung B."/>
        </authorList>
    </citation>
    <scope>NUCLEOTIDE SEQUENCE [LARGE SCALE GENOMIC DNA]</scope>
</reference>
<dbReference type="EMBL" id="UNQJ01000006">
    <property type="protein sequence ID" value="SYZ33236.1"/>
    <property type="molecule type" value="Genomic_DNA"/>
</dbReference>
<keyword evidence="1" id="KW-0456">Lyase</keyword>
<name>A0A383S7M1_9ACTN</name>
<gene>
    <name evidence="1" type="ORF">PROPAUS_1153</name>
</gene>
<dbReference type="InterPro" id="IPR010451">
    <property type="entry name" value="Acetoacetate_decarboxylase"/>
</dbReference>
<dbReference type="InterPro" id="IPR023375">
    <property type="entry name" value="ADC_dom_sf"/>
</dbReference>
<dbReference type="Proteomes" id="UP000263928">
    <property type="component" value="Unassembled WGS sequence"/>
</dbReference>
<accession>A0A383S7M1</accession>
<dbReference type="SUPFAM" id="SSF160104">
    <property type="entry name" value="Acetoacetate decarboxylase-like"/>
    <property type="match status" value="1"/>
</dbReference>
<dbReference type="EC" id="4.-.-.-" evidence="1"/>
<evidence type="ECO:0000313" key="1">
    <source>
        <dbReference type="EMBL" id="SYZ33236.1"/>
    </source>
</evidence>
<dbReference type="AlphaFoldDB" id="A0A383S7M1"/>
<dbReference type="Pfam" id="PF06314">
    <property type="entry name" value="ADC"/>
    <property type="match status" value="1"/>
</dbReference>
<evidence type="ECO:0000313" key="2">
    <source>
        <dbReference type="Proteomes" id="UP000263928"/>
    </source>
</evidence>
<organism evidence="1 2">
    <name type="scientific">Propionibacterium australiense</name>
    <dbReference type="NCBI Taxonomy" id="119981"/>
    <lineage>
        <taxon>Bacteria</taxon>
        <taxon>Bacillati</taxon>
        <taxon>Actinomycetota</taxon>
        <taxon>Actinomycetes</taxon>
        <taxon>Propionibacteriales</taxon>
        <taxon>Propionibacteriaceae</taxon>
        <taxon>Propionibacterium</taxon>
    </lineage>
</organism>
<protein>
    <submittedName>
        <fullName evidence="1">Acetoacetate decarboxylase beta barrel domain</fullName>
        <ecNumber evidence="1">4.-.-.-</ecNumber>
    </submittedName>
</protein>
<keyword evidence="2" id="KW-1185">Reference proteome</keyword>
<dbReference type="RefSeq" id="WP_170175648.1">
    <property type="nucleotide sequence ID" value="NZ_LR134442.1"/>
</dbReference>
<dbReference type="GO" id="GO:0016829">
    <property type="term" value="F:lyase activity"/>
    <property type="evidence" value="ECO:0007669"/>
    <property type="project" value="UniProtKB-KW"/>
</dbReference>
<sequence>MGLIIRPDRVYEMPVFFGPSPGTKNPDENGVYRLNKPATVEAATVVFETDPDRLEAFLPKGFTLAAPVLSVAACEFGTLGNFSGNTYYLVNVSVPVSFDGDRDHLRGDLVLVMYENHADPILGGRDLMGYAKAYADIPRFAKDGRHVRTSAGDWGFTFLDVELDLEGGPADEELMRRLAAESQGKFNYKYIQATPEKGHQYHEAGADASYPTFNPKSPGLPEDYPFELMEPETHFCSGTAHFHAPEPWQMPMYWHIPAALAGLPVRRWVGAQFSRYNDPTDYNHVYRLR</sequence>
<dbReference type="Gene3D" id="2.40.400.10">
    <property type="entry name" value="Acetoacetate decarboxylase-like"/>
    <property type="match status" value="1"/>
</dbReference>
<proteinExistence type="predicted"/>